<sequence>MYPNEVQSYDFAFTQAKIGMALISFDGTLLQLNSALCNLLGYDQNELNSTSQPSRTILKQIQILEIVQLGKWMQSMDIDKHQFEHYYYHPSGQRLYLDISISVIRDGKDAPLYYFTQFENNTTMRLMESKLQYSESYLIEKDDSFQQLLEGLPLSLLITKHGIIQYINPAGLQLIQAESLDEVLGLSTNTIVDTSNYEILTERRKNYYSSAAIGSVCYQIQCLNGQQKYVDGFSLPITYKGESAIVGIFKDISEQMLKEERLMQSEKLSTAGQLAAGIAHEIRNPLTAINGFIKLLRTSERKNDNYFSIIESELKRIEFIVNELLVLSKPQGSHTSKPIDLLPLLEQVITFMNGEAALKNIEILPPYLEQSIWIHGEANQMKQVFINLLKNAIEAMNSSGVIRIHARPFDNEVRISVQDEGCGMTQEQINALGKPFYTTKETGTGLGFMIMHNIVHNHGGSITIESTPQQGTTFTVTFPIIATEE</sequence>
<dbReference type="SUPFAM" id="SSF55785">
    <property type="entry name" value="PYP-like sensor domain (PAS domain)"/>
    <property type="match status" value="2"/>
</dbReference>
<dbReference type="SMART" id="SM00388">
    <property type="entry name" value="HisKA"/>
    <property type="match status" value="1"/>
</dbReference>
<dbReference type="Gene3D" id="1.10.287.130">
    <property type="match status" value="1"/>
</dbReference>
<keyword evidence="5" id="KW-0547">Nucleotide-binding</keyword>
<dbReference type="SUPFAM" id="SSF55874">
    <property type="entry name" value="ATPase domain of HSP90 chaperone/DNA topoisomerase II/histidine kinase"/>
    <property type="match status" value="1"/>
</dbReference>
<dbReference type="EMBL" id="FTNK01000004">
    <property type="protein sequence ID" value="SIQ79628.1"/>
    <property type="molecule type" value="Genomic_DNA"/>
</dbReference>
<keyword evidence="8" id="KW-0902">Two-component regulatory system</keyword>
<gene>
    <name evidence="10" type="ORF">SAMN05421578_10489</name>
</gene>
<dbReference type="CDD" id="cd00130">
    <property type="entry name" value="PAS"/>
    <property type="match status" value="1"/>
</dbReference>
<dbReference type="PROSITE" id="PS50109">
    <property type="entry name" value="HIS_KIN"/>
    <property type="match status" value="1"/>
</dbReference>
<keyword evidence="6 10" id="KW-0418">Kinase</keyword>
<evidence type="ECO:0000256" key="3">
    <source>
        <dbReference type="ARBA" id="ARBA00022553"/>
    </source>
</evidence>
<organism evidence="10 11">
    <name type="scientific">Paenibacillus macquariensis</name>
    <dbReference type="NCBI Taxonomy" id="948756"/>
    <lineage>
        <taxon>Bacteria</taxon>
        <taxon>Bacillati</taxon>
        <taxon>Bacillota</taxon>
        <taxon>Bacilli</taxon>
        <taxon>Bacillales</taxon>
        <taxon>Paenibacillaceae</taxon>
        <taxon>Paenibacillus</taxon>
    </lineage>
</organism>
<dbReference type="InterPro" id="IPR003661">
    <property type="entry name" value="HisK_dim/P_dom"/>
</dbReference>
<evidence type="ECO:0000313" key="11">
    <source>
        <dbReference type="Proteomes" id="UP000186666"/>
    </source>
</evidence>
<dbReference type="SUPFAM" id="SSF47384">
    <property type="entry name" value="Homodimeric domain of signal transducing histidine kinase"/>
    <property type="match status" value="1"/>
</dbReference>
<name>A0ABY1JUD5_9BACL</name>
<evidence type="ECO:0000256" key="8">
    <source>
        <dbReference type="ARBA" id="ARBA00023012"/>
    </source>
</evidence>
<dbReference type="SMART" id="SM00091">
    <property type="entry name" value="PAS"/>
    <property type="match status" value="2"/>
</dbReference>
<dbReference type="Pfam" id="PF02518">
    <property type="entry name" value="HATPase_c"/>
    <property type="match status" value="1"/>
</dbReference>
<dbReference type="SMART" id="SM00387">
    <property type="entry name" value="HATPase_c"/>
    <property type="match status" value="1"/>
</dbReference>
<dbReference type="InterPro" id="IPR001610">
    <property type="entry name" value="PAC"/>
</dbReference>
<dbReference type="PRINTS" id="PR00344">
    <property type="entry name" value="BCTRLSENSOR"/>
</dbReference>
<dbReference type="CDD" id="cd00082">
    <property type="entry name" value="HisKA"/>
    <property type="match status" value="1"/>
</dbReference>
<dbReference type="InterPro" id="IPR035965">
    <property type="entry name" value="PAS-like_dom_sf"/>
</dbReference>
<keyword evidence="3" id="KW-0597">Phosphoprotein</keyword>
<evidence type="ECO:0000256" key="7">
    <source>
        <dbReference type="ARBA" id="ARBA00022840"/>
    </source>
</evidence>
<comment type="catalytic activity">
    <reaction evidence="1">
        <text>ATP + protein L-histidine = ADP + protein N-phospho-L-histidine.</text>
        <dbReference type="EC" id="2.7.13.3"/>
    </reaction>
</comment>
<dbReference type="CDD" id="cd00075">
    <property type="entry name" value="HATPase"/>
    <property type="match status" value="1"/>
</dbReference>
<dbReference type="Proteomes" id="UP000186666">
    <property type="component" value="Unassembled WGS sequence"/>
</dbReference>
<dbReference type="Gene3D" id="3.30.565.10">
    <property type="entry name" value="Histidine kinase-like ATPase, C-terminal domain"/>
    <property type="match status" value="1"/>
</dbReference>
<dbReference type="InterPro" id="IPR005467">
    <property type="entry name" value="His_kinase_dom"/>
</dbReference>
<feature type="domain" description="Histidine kinase" evidence="9">
    <location>
        <begin position="277"/>
        <end position="482"/>
    </location>
</feature>
<evidence type="ECO:0000313" key="10">
    <source>
        <dbReference type="EMBL" id="SIQ79628.1"/>
    </source>
</evidence>
<evidence type="ECO:0000259" key="9">
    <source>
        <dbReference type="PROSITE" id="PS50109"/>
    </source>
</evidence>
<dbReference type="EC" id="2.7.13.3" evidence="2"/>
<dbReference type="RefSeq" id="WP_076576752.1">
    <property type="nucleotide sequence ID" value="NZ_FTNK01000004.1"/>
</dbReference>
<dbReference type="Pfam" id="PF00512">
    <property type="entry name" value="HisKA"/>
    <property type="match status" value="1"/>
</dbReference>
<dbReference type="InterPro" id="IPR003594">
    <property type="entry name" value="HATPase_dom"/>
</dbReference>
<dbReference type="InterPro" id="IPR000014">
    <property type="entry name" value="PAS"/>
</dbReference>
<dbReference type="SMART" id="SM00086">
    <property type="entry name" value="PAC"/>
    <property type="match status" value="2"/>
</dbReference>
<dbReference type="NCBIfam" id="TIGR00229">
    <property type="entry name" value="sensory_box"/>
    <property type="match status" value="2"/>
</dbReference>
<dbReference type="InterPro" id="IPR036097">
    <property type="entry name" value="HisK_dim/P_sf"/>
</dbReference>
<evidence type="ECO:0000256" key="2">
    <source>
        <dbReference type="ARBA" id="ARBA00012438"/>
    </source>
</evidence>
<evidence type="ECO:0000256" key="5">
    <source>
        <dbReference type="ARBA" id="ARBA00022741"/>
    </source>
</evidence>
<dbReference type="PANTHER" id="PTHR43065">
    <property type="entry name" value="SENSOR HISTIDINE KINASE"/>
    <property type="match status" value="1"/>
</dbReference>
<evidence type="ECO:0000256" key="4">
    <source>
        <dbReference type="ARBA" id="ARBA00022679"/>
    </source>
</evidence>
<comment type="caution">
    <text evidence="10">The sequence shown here is derived from an EMBL/GenBank/DDBJ whole genome shotgun (WGS) entry which is preliminary data.</text>
</comment>
<protein>
    <recommendedName>
        <fullName evidence="2">histidine kinase</fullName>
        <ecNumber evidence="2">2.7.13.3</ecNumber>
    </recommendedName>
</protein>
<evidence type="ECO:0000256" key="1">
    <source>
        <dbReference type="ARBA" id="ARBA00000085"/>
    </source>
</evidence>
<dbReference type="InterPro" id="IPR036890">
    <property type="entry name" value="HATPase_C_sf"/>
</dbReference>
<dbReference type="PANTHER" id="PTHR43065:SF34">
    <property type="entry name" value="SPORULATION KINASE A"/>
    <property type="match status" value="1"/>
</dbReference>
<dbReference type="Pfam" id="PF13426">
    <property type="entry name" value="PAS_9"/>
    <property type="match status" value="2"/>
</dbReference>
<dbReference type="Gene3D" id="3.30.450.20">
    <property type="entry name" value="PAS domain"/>
    <property type="match status" value="2"/>
</dbReference>
<reference evidence="10 11" key="1">
    <citation type="submission" date="2017-01" db="EMBL/GenBank/DDBJ databases">
        <authorList>
            <person name="Varghese N."/>
            <person name="Submissions S."/>
        </authorList>
    </citation>
    <scope>NUCLEOTIDE SEQUENCE [LARGE SCALE GENOMIC DNA]</scope>
    <source>
        <strain evidence="10 11">ATCC 23464</strain>
    </source>
</reference>
<accession>A0ABY1JUD5</accession>
<keyword evidence="4" id="KW-0808">Transferase</keyword>
<keyword evidence="11" id="KW-1185">Reference proteome</keyword>
<dbReference type="GO" id="GO:0016301">
    <property type="term" value="F:kinase activity"/>
    <property type="evidence" value="ECO:0007669"/>
    <property type="project" value="UniProtKB-KW"/>
</dbReference>
<proteinExistence type="predicted"/>
<keyword evidence="7" id="KW-0067">ATP-binding</keyword>
<evidence type="ECO:0000256" key="6">
    <source>
        <dbReference type="ARBA" id="ARBA00022777"/>
    </source>
</evidence>
<dbReference type="InterPro" id="IPR004358">
    <property type="entry name" value="Sig_transdc_His_kin-like_C"/>
</dbReference>